<dbReference type="Proteomes" id="UP000193870">
    <property type="component" value="Unassembled WGS sequence"/>
</dbReference>
<keyword evidence="3" id="KW-1185">Reference proteome</keyword>
<dbReference type="Gene3D" id="3.40.630.30">
    <property type="match status" value="1"/>
</dbReference>
<evidence type="ECO:0000259" key="1">
    <source>
        <dbReference type="PROSITE" id="PS51186"/>
    </source>
</evidence>
<dbReference type="SUPFAM" id="SSF55729">
    <property type="entry name" value="Acyl-CoA N-acyltransferases (Nat)"/>
    <property type="match status" value="1"/>
</dbReference>
<proteinExistence type="predicted"/>
<dbReference type="InterPro" id="IPR000182">
    <property type="entry name" value="GNAT_dom"/>
</dbReference>
<dbReference type="EMBL" id="FWFV01000001">
    <property type="protein sequence ID" value="SLN18711.1"/>
    <property type="molecule type" value="Genomic_DNA"/>
</dbReference>
<sequence>MIVRDARLADMPAVQAIYAVEVLHGLASFEEVPPDAPTLEARRQAVVAQGLPWLVAERDGRVVGYAYAGPYRPRPAYRHTVECSVYVDAAARGGGVARALLAGLIARCEAGGWRQMIAVIGDRENVASIGLHVAMGFRHVGTLEAVGFKFGRWVDSVLMQRPLGPGTTG</sequence>
<dbReference type="InterPro" id="IPR016181">
    <property type="entry name" value="Acyl_CoA_acyltransferase"/>
</dbReference>
<dbReference type="PANTHER" id="PTHR43072">
    <property type="entry name" value="N-ACETYLTRANSFERASE"/>
    <property type="match status" value="1"/>
</dbReference>
<keyword evidence="2" id="KW-0012">Acyltransferase</keyword>
<dbReference type="AlphaFoldDB" id="A0A1Y5RIZ8"/>
<dbReference type="PANTHER" id="PTHR43072:SF8">
    <property type="entry name" value="ACYLTRANSFERASE FABY-RELATED"/>
    <property type="match status" value="1"/>
</dbReference>
<dbReference type="CDD" id="cd04301">
    <property type="entry name" value="NAT_SF"/>
    <property type="match status" value="1"/>
</dbReference>
<feature type="domain" description="N-acetyltransferase" evidence="1">
    <location>
        <begin position="1"/>
        <end position="164"/>
    </location>
</feature>
<keyword evidence="2" id="KW-0808">Transferase</keyword>
<dbReference type="PROSITE" id="PS51186">
    <property type="entry name" value="GNAT"/>
    <property type="match status" value="1"/>
</dbReference>
<dbReference type="EC" id="2.3.1.-" evidence="2"/>
<dbReference type="RefSeq" id="WP_245749564.1">
    <property type="nucleotide sequence ID" value="NZ_FOPF01000001.1"/>
</dbReference>
<gene>
    <name evidence="2" type="primary">yncA</name>
    <name evidence="2" type="ORF">PAM7066_00618</name>
</gene>
<evidence type="ECO:0000313" key="2">
    <source>
        <dbReference type="EMBL" id="SLN18711.1"/>
    </source>
</evidence>
<name>A0A1Y5RIZ8_9RHOB</name>
<reference evidence="2 3" key="1">
    <citation type="submission" date="2017-03" db="EMBL/GenBank/DDBJ databases">
        <authorList>
            <person name="Afonso C.L."/>
            <person name="Miller P.J."/>
            <person name="Scott M.A."/>
            <person name="Spackman E."/>
            <person name="Goraichik I."/>
            <person name="Dimitrov K.M."/>
            <person name="Suarez D.L."/>
            <person name="Swayne D.E."/>
        </authorList>
    </citation>
    <scope>NUCLEOTIDE SEQUENCE [LARGE SCALE GENOMIC DNA]</scope>
    <source>
        <strain evidence="2 3">CECT 7066</strain>
    </source>
</reference>
<evidence type="ECO:0000313" key="3">
    <source>
        <dbReference type="Proteomes" id="UP000193870"/>
    </source>
</evidence>
<dbReference type="Pfam" id="PF00583">
    <property type="entry name" value="Acetyltransf_1"/>
    <property type="match status" value="1"/>
</dbReference>
<dbReference type="STRING" id="315423.SAMN04488020_101617"/>
<organism evidence="2 3">
    <name type="scientific">Palleronia marisminoris</name>
    <dbReference type="NCBI Taxonomy" id="315423"/>
    <lineage>
        <taxon>Bacteria</taxon>
        <taxon>Pseudomonadati</taxon>
        <taxon>Pseudomonadota</taxon>
        <taxon>Alphaproteobacteria</taxon>
        <taxon>Rhodobacterales</taxon>
        <taxon>Roseobacteraceae</taxon>
        <taxon>Palleronia</taxon>
    </lineage>
</organism>
<accession>A0A1Y5RIZ8</accession>
<protein>
    <submittedName>
        <fullName evidence="2">N-acyltransferase YncA</fullName>
        <ecNumber evidence="2">2.3.1.-</ecNumber>
    </submittedName>
</protein>
<dbReference type="GO" id="GO:0016747">
    <property type="term" value="F:acyltransferase activity, transferring groups other than amino-acyl groups"/>
    <property type="evidence" value="ECO:0007669"/>
    <property type="project" value="InterPro"/>
</dbReference>